<evidence type="ECO:0000259" key="2">
    <source>
        <dbReference type="Pfam" id="PF07995"/>
    </source>
</evidence>
<feature type="domain" description="Glucose/Sorbosone dehydrogenase" evidence="2">
    <location>
        <begin position="69"/>
        <end position="189"/>
    </location>
</feature>
<feature type="chain" id="PRO_5020271800" evidence="1">
    <location>
        <begin position="20"/>
        <end position="450"/>
    </location>
</feature>
<keyword evidence="1" id="KW-0732">Signal</keyword>
<feature type="signal peptide" evidence="1">
    <location>
        <begin position="1"/>
        <end position="19"/>
    </location>
</feature>
<dbReference type="SUPFAM" id="SSF50952">
    <property type="entry name" value="Soluble quinoprotein glucose dehydrogenase"/>
    <property type="match status" value="1"/>
</dbReference>
<dbReference type="Gene3D" id="2.120.10.30">
    <property type="entry name" value="TolB, C-terminal domain"/>
    <property type="match status" value="1"/>
</dbReference>
<organism evidence="3 4">
    <name type="scientific">Dokdonella fugitiva</name>
    <dbReference type="NCBI Taxonomy" id="328517"/>
    <lineage>
        <taxon>Bacteria</taxon>
        <taxon>Pseudomonadati</taxon>
        <taxon>Pseudomonadota</taxon>
        <taxon>Gammaproteobacteria</taxon>
        <taxon>Lysobacterales</taxon>
        <taxon>Rhodanobacteraceae</taxon>
        <taxon>Dokdonella</taxon>
    </lineage>
</organism>
<dbReference type="EMBL" id="SLWQ01000001">
    <property type="protein sequence ID" value="TCO43066.1"/>
    <property type="molecule type" value="Genomic_DNA"/>
</dbReference>
<sequence>MLRRIISCLLAVASTSLHAAIDPPDLELVRWPDASTTFSEPVAIRAPNDGSGRTFVVERCDNPGSSNTTGHVRIVRNGSVLPTAFLSVPVSCVSEQGLLGLAFDPQFASNGTFYVTYTATGSGIGDSRDQVLARYTVSSNPDVANPTGSVILRVPDIAGNHNGGDLHFDHQGWLNWSMGDGGVQNDPNGFAQCTGRKKADNNPASCHSTTGQGPTYYLLGKIIRLDVHATTASAPANFCGATPGQPAPYAIPPGNPFRDVAQFPGECAEIFNWGFRNPYRFSFDRQTGDLLIGDVGQGSWEEVDFQPAGSAGQNFQWNACEGRHIFNPNGTAGGSPCTGPAGSVPPRLDYGHGTAPFGCAVTGGYVYRGPIAPLRGQYVFSDYCTGDVYIVADTAAPTWTYQTLGGTPGMNTYGFGEDAQGNLYVASQGGEVYVFHSPDNDDVVFMNGFD</sequence>
<keyword evidence="4" id="KW-1185">Reference proteome</keyword>
<comment type="caution">
    <text evidence="3">The sequence shown here is derived from an EMBL/GenBank/DDBJ whole genome shotgun (WGS) entry which is preliminary data.</text>
</comment>
<protein>
    <submittedName>
        <fullName evidence="3">Glucose/arabinose dehydrogenase</fullName>
    </submittedName>
</protein>
<dbReference type="InterPro" id="IPR011041">
    <property type="entry name" value="Quinoprot_gluc/sorb_DH_b-prop"/>
</dbReference>
<dbReference type="PANTHER" id="PTHR19328">
    <property type="entry name" value="HEDGEHOG-INTERACTING PROTEIN"/>
    <property type="match status" value="1"/>
</dbReference>
<gene>
    <name evidence="3" type="ORF">EV148_101485</name>
</gene>
<dbReference type="Proteomes" id="UP000294862">
    <property type="component" value="Unassembled WGS sequence"/>
</dbReference>
<evidence type="ECO:0000313" key="4">
    <source>
        <dbReference type="Proteomes" id="UP000294862"/>
    </source>
</evidence>
<evidence type="ECO:0000256" key="1">
    <source>
        <dbReference type="SAM" id="SignalP"/>
    </source>
</evidence>
<dbReference type="Pfam" id="PF07995">
    <property type="entry name" value="GSDH"/>
    <property type="match status" value="1"/>
</dbReference>
<dbReference type="OrthoDB" id="338827at2"/>
<proteinExistence type="predicted"/>
<reference evidence="3 4" key="1">
    <citation type="journal article" date="2015" name="Stand. Genomic Sci.">
        <title>Genomic Encyclopedia of Bacterial and Archaeal Type Strains, Phase III: the genomes of soil and plant-associated and newly described type strains.</title>
        <authorList>
            <person name="Whitman W.B."/>
            <person name="Woyke T."/>
            <person name="Klenk H.P."/>
            <person name="Zhou Y."/>
            <person name="Lilburn T.G."/>
            <person name="Beck B.J."/>
            <person name="De Vos P."/>
            <person name="Vandamme P."/>
            <person name="Eisen J.A."/>
            <person name="Garrity G."/>
            <person name="Hugenholtz P."/>
            <person name="Kyrpides N.C."/>
        </authorList>
    </citation>
    <scope>NUCLEOTIDE SEQUENCE [LARGE SCALE GENOMIC DNA]</scope>
    <source>
        <strain evidence="3 4">A3</strain>
    </source>
</reference>
<dbReference type="AlphaFoldDB" id="A0A4R2IFR3"/>
<accession>A0A4R2IFR3</accession>
<dbReference type="InterPro" id="IPR012938">
    <property type="entry name" value="Glc/Sorbosone_DH"/>
</dbReference>
<dbReference type="PANTHER" id="PTHR19328:SF75">
    <property type="entry name" value="ALDOSE SUGAR DEHYDROGENASE YLII"/>
    <property type="match status" value="1"/>
</dbReference>
<evidence type="ECO:0000313" key="3">
    <source>
        <dbReference type="EMBL" id="TCO43066.1"/>
    </source>
</evidence>
<name>A0A4R2IFR3_9GAMM</name>
<dbReference type="RefSeq" id="WP_131992883.1">
    <property type="nucleotide sequence ID" value="NZ_SLWQ01000001.1"/>
</dbReference>
<dbReference type="InterPro" id="IPR011042">
    <property type="entry name" value="6-blade_b-propeller_TolB-like"/>
</dbReference>